<organism evidence="1">
    <name type="scientific">Anguilla anguilla</name>
    <name type="common">European freshwater eel</name>
    <name type="synonym">Muraena anguilla</name>
    <dbReference type="NCBI Taxonomy" id="7936"/>
    <lineage>
        <taxon>Eukaryota</taxon>
        <taxon>Metazoa</taxon>
        <taxon>Chordata</taxon>
        <taxon>Craniata</taxon>
        <taxon>Vertebrata</taxon>
        <taxon>Euteleostomi</taxon>
        <taxon>Actinopterygii</taxon>
        <taxon>Neopterygii</taxon>
        <taxon>Teleostei</taxon>
        <taxon>Anguilliformes</taxon>
        <taxon>Anguillidae</taxon>
        <taxon>Anguilla</taxon>
    </lineage>
</organism>
<name>A0A0E9TSE8_ANGAN</name>
<proteinExistence type="predicted"/>
<reference evidence="1" key="1">
    <citation type="submission" date="2014-11" db="EMBL/GenBank/DDBJ databases">
        <authorList>
            <person name="Amaro Gonzalez C."/>
        </authorList>
    </citation>
    <scope>NUCLEOTIDE SEQUENCE</scope>
</reference>
<protein>
    <submittedName>
        <fullName evidence="1">Uncharacterized protein</fullName>
    </submittedName>
</protein>
<reference evidence="1" key="2">
    <citation type="journal article" date="2015" name="Fish Shellfish Immunol.">
        <title>Early steps in the European eel (Anguilla anguilla)-Vibrio vulnificus interaction in the gills: Role of the RtxA13 toxin.</title>
        <authorList>
            <person name="Callol A."/>
            <person name="Pajuelo D."/>
            <person name="Ebbesson L."/>
            <person name="Teles M."/>
            <person name="MacKenzie S."/>
            <person name="Amaro C."/>
        </authorList>
    </citation>
    <scope>NUCLEOTIDE SEQUENCE</scope>
</reference>
<accession>A0A0E9TSE8</accession>
<evidence type="ECO:0000313" key="1">
    <source>
        <dbReference type="EMBL" id="JAH56377.1"/>
    </source>
</evidence>
<dbReference type="EMBL" id="GBXM01052200">
    <property type="protein sequence ID" value="JAH56377.1"/>
    <property type="molecule type" value="Transcribed_RNA"/>
</dbReference>
<sequence length="19" mass="1912">MSSVLPSGLLGEIPEPGTK</sequence>
<dbReference type="AlphaFoldDB" id="A0A0E9TSE8"/>